<evidence type="ECO:0000313" key="1">
    <source>
        <dbReference type="EMBL" id="MBA4652808.1"/>
    </source>
</evidence>
<sequence>MDGAARKVSMQKAVSFILAELMSSKDVFLYLLSCPLSTLPWLILAFSHQLKSLHLALYCLFFTLIVENNCHCSHQLKLLFSIRASLFWTSFYFADRSIALT</sequence>
<accession>A0A7C9E376</accession>
<protein>
    <submittedName>
        <fullName evidence="1">Uncharacterized protein</fullName>
    </submittedName>
</protein>
<dbReference type="EMBL" id="GISG01176148">
    <property type="protein sequence ID" value="MBA4652808.1"/>
    <property type="molecule type" value="Transcribed_RNA"/>
</dbReference>
<name>A0A7C9E376_OPUST</name>
<organism evidence="1">
    <name type="scientific">Opuntia streptacantha</name>
    <name type="common">Prickly pear cactus</name>
    <name type="synonym">Opuntia cardona</name>
    <dbReference type="NCBI Taxonomy" id="393608"/>
    <lineage>
        <taxon>Eukaryota</taxon>
        <taxon>Viridiplantae</taxon>
        <taxon>Streptophyta</taxon>
        <taxon>Embryophyta</taxon>
        <taxon>Tracheophyta</taxon>
        <taxon>Spermatophyta</taxon>
        <taxon>Magnoliopsida</taxon>
        <taxon>eudicotyledons</taxon>
        <taxon>Gunneridae</taxon>
        <taxon>Pentapetalae</taxon>
        <taxon>Caryophyllales</taxon>
        <taxon>Cactineae</taxon>
        <taxon>Cactaceae</taxon>
        <taxon>Opuntioideae</taxon>
        <taxon>Opuntia</taxon>
    </lineage>
</organism>
<proteinExistence type="predicted"/>
<reference evidence="1" key="2">
    <citation type="submission" date="2020-07" db="EMBL/GenBank/DDBJ databases">
        <authorList>
            <person name="Vera ALvarez R."/>
            <person name="Arias-Moreno D.M."/>
            <person name="Jimenez-Jacinto V."/>
            <person name="Jimenez-Bremont J.F."/>
            <person name="Swaminathan K."/>
            <person name="Moose S.P."/>
            <person name="Guerrero-Gonzalez M.L."/>
            <person name="Marino-Ramirez L."/>
            <person name="Landsman D."/>
            <person name="Rodriguez-Kessler M."/>
            <person name="Delgado-Sanchez P."/>
        </authorList>
    </citation>
    <scope>NUCLEOTIDE SEQUENCE</scope>
    <source>
        <tissue evidence="1">Cladode</tissue>
    </source>
</reference>
<dbReference type="AlphaFoldDB" id="A0A7C9E376"/>
<reference evidence="1" key="1">
    <citation type="journal article" date="2013" name="J. Plant Res.">
        <title>Effect of fungi and light on seed germination of three Opuntia species from semiarid lands of central Mexico.</title>
        <authorList>
            <person name="Delgado-Sanchez P."/>
            <person name="Jimenez-Bremont J.F."/>
            <person name="Guerrero-Gonzalez Mde L."/>
            <person name="Flores J."/>
        </authorList>
    </citation>
    <scope>NUCLEOTIDE SEQUENCE</scope>
    <source>
        <tissue evidence="1">Cladode</tissue>
    </source>
</reference>